<feature type="domain" description="GPI inositol-deacylase winged helix" evidence="3">
    <location>
        <begin position="656"/>
        <end position="729"/>
    </location>
</feature>
<keyword evidence="1" id="KW-0677">Repeat</keyword>
<dbReference type="InterPro" id="IPR056884">
    <property type="entry name" value="NPHP3-like_N"/>
</dbReference>
<dbReference type="InterPro" id="IPR054471">
    <property type="entry name" value="GPIID_WHD"/>
</dbReference>
<comment type="caution">
    <text evidence="5">The sequence shown here is derived from an EMBL/GenBank/DDBJ whole genome shotgun (WGS) entry which is preliminary data.</text>
</comment>
<name>A0AAV9HCK5_9PEZI</name>
<accession>A0AAV9HCK5</accession>
<feature type="region of interest" description="Disordered" evidence="2">
    <location>
        <begin position="1"/>
        <end position="55"/>
    </location>
</feature>
<dbReference type="InterPro" id="IPR015943">
    <property type="entry name" value="WD40/YVTN_repeat-like_dom_sf"/>
</dbReference>
<dbReference type="SUPFAM" id="SSF69322">
    <property type="entry name" value="Tricorn protease domain 2"/>
    <property type="match status" value="1"/>
</dbReference>
<organism evidence="5 6">
    <name type="scientific">Cladorrhinum samala</name>
    <dbReference type="NCBI Taxonomy" id="585594"/>
    <lineage>
        <taxon>Eukaryota</taxon>
        <taxon>Fungi</taxon>
        <taxon>Dikarya</taxon>
        <taxon>Ascomycota</taxon>
        <taxon>Pezizomycotina</taxon>
        <taxon>Sordariomycetes</taxon>
        <taxon>Sordariomycetidae</taxon>
        <taxon>Sordariales</taxon>
        <taxon>Podosporaceae</taxon>
        <taxon>Cladorrhinum</taxon>
    </lineage>
</organism>
<dbReference type="PANTHER" id="PTHR10039">
    <property type="entry name" value="AMELOGENIN"/>
    <property type="match status" value="1"/>
</dbReference>
<dbReference type="Pfam" id="PF22939">
    <property type="entry name" value="WHD_GPIID"/>
    <property type="match status" value="1"/>
</dbReference>
<dbReference type="Proteomes" id="UP001321749">
    <property type="component" value="Unassembled WGS sequence"/>
</dbReference>
<evidence type="ECO:0000313" key="5">
    <source>
        <dbReference type="EMBL" id="KAK4458531.1"/>
    </source>
</evidence>
<dbReference type="SUPFAM" id="SSF53474">
    <property type="entry name" value="alpha/beta-Hydrolases"/>
    <property type="match status" value="1"/>
</dbReference>
<feature type="compositionally biased region" description="Basic residues" evidence="2">
    <location>
        <begin position="1"/>
        <end position="12"/>
    </location>
</feature>
<feature type="compositionally biased region" description="Low complexity" evidence="2">
    <location>
        <begin position="35"/>
        <end position="46"/>
    </location>
</feature>
<gene>
    <name evidence="5" type="ORF">QBC42DRAFT_290437</name>
</gene>
<dbReference type="PANTHER" id="PTHR10039:SF16">
    <property type="entry name" value="GPI INOSITOL-DEACYLASE"/>
    <property type="match status" value="1"/>
</dbReference>
<dbReference type="InterPro" id="IPR027417">
    <property type="entry name" value="P-loop_NTPase"/>
</dbReference>
<proteinExistence type="predicted"/>
<dbReference type="Gene3D" id="2.130.10.10">
    <property type="entry name" value="YVTN repeat-like/Quinoprotein amine dehydrogenase"/>
    <property type="match status" value="2"/>
</dbReference>
<dbReference type="Gene3D" id="3.40.50.300">
    <property type="entry name" value="P-loop containing nucleotide triphosphate hydrolases"/>
    <property type="match status" value="1"/>
</dbReference>
<evidence type="ECO:0000256" key="2">
    <source>
        <dbReference type="SAM" id="MobiDB-lite"/>
    </source>
</evidence>
<dbReference type="SUPFAM" id="SSF52540">
    <property type="entry name" value="P-loop containing nucleoside triphosphate hydrolases"/>
    <property type="match status" value="1"/>
</dbReference>
<dbReference type="SUPFAM" id="SSF101908">
    <property type="entry name" value="Putative isomerase YbhE"/>
    <property type="match status" value="1"/>
</dbReference>
<keyword evidence="6" id="KW-1185">Reference proteome</keyword>
<sequence length="1552" mass="174873">MDRLFGKLRSRPLRTSNLDSANPDEAKQTQNSHRSPSTPSASAQPQLESAKSDHVQTEVTLSLPQRSRSLSANRLGLSLVHAPPAPLADLIFVHGLGGTSHGTWSWQHNPHNFWPAWLAEDAELSRCRSFTYGYNADFKQDTSSAIIEFSRDLLLRLKTWTPPSRPPTTDRTTIGTYPIIFVMHSMGGLVVKKAYIIGSCSEQFQYVVSQVRAMLFLATPHRGSAFAELLNDVILSTFPSLSRKLYVAELASTAPSLQDINEQFRNVCEGLSLGSLYETQKTALGLSKKMIVDKESAVLGYPGEISAPLNADHHGVAKFKGVDDPNYIQVKDLVGMILRNLKPDDDIAMPMLVSQRTKLERVFGVYSDPSFDLEILEDRMMRGSCRWILHRETFRQWKHDLHDGCSLLWIRGLPGVGKSVLSSFVIRSLQKDFSDLACCYYFFNSRDQAKRSIKHMLTTVAFQMALQSKPFRQRLLDLHDAGKFSVDQLQAVNVWESVFQRMLFHQTAERTMLWVIDGLDEADHPELLIRLLSKLEPNCRLRLLIVSRPIKEATALRSLRIKWILDEITLDDTRDDIQSYAYEVVGSILSDDGLRDSICSKIVENAQGSFLWVDLALKELREHWHTPDTLSQALEELPESMGAFYDRMIQIIARQPAKLRAMASRILEWGMCSLRPLGLRELETALAIEFGAFLKLEDSVSQLCANFVIVRKSQVALIHDTARSFLLDRDGGRPLLISPQSGHQHISEACVKFLMAPKSDWRRVLTSSQTAAFDNHPFLSYAASCWAHHASYAPTSSDLGTLVEKFLNKSALLWIHAVALLGDMRILTRTGESLRALSDCQTDTTTKENLLQWSRDLTRFPGRFGRILALDPLAIYQHIVPFCPTQSMLRRHFGQFDAISVSGVSESSWGNCVGRLILGKLHGFIIGVVCQGPYVVAVTANCELIVAYAESCDEIKRITLEEVSEDEIRVPAMASSETPSLLAVADGRRVRIWDLATGEEVLSTPPSPRGAVLALAFKNNDEHLLIGYDDLSVHCFKLATEVEEWEHTLRPPEAMRIRPDIMSISPGGDWVIVVCKTHGHLYAWSLDMPDSRYPRQRLHPGCEWRRMPNRVLWRPEMLSVFIKYVDGALFEWDLQSDMLKKLPNISAEELALSFDGKLLCVDDEDRSAVLIWRLSDNSILHEWYNRPKIRAFAFSPDGRRLYRSFGPYCDVWELDAILDAPVADGCLPDSPAEPGAAIEDSPEPDCWLTNPGIRSVLLDASGCVYLTRGWYRQPLLYDPANRQTATGNQDTVSIIRLGNEPAVLSPSGRYVATGDPQRHIILYTVRRSDTPEGHSIEINPIHKLSLMENPVQLLFHRSDEYILIAWEDAESGPHFWGRPLRLGVWNLQTGKRVCTSTFTTWHRARFTQHPSDAALFICVDQSAIRTFRWDSLTEVGQEGGGTGQGQDHRSEYGRNPIEGDVAIWRTTFAFDFGDSTEATQPTLDHVVFLDHDYCFCTWDLRVGAASLKRHFYLPKDWLSSGTLDFCVVNDQGIIVCVREDGEVAVIRQGIKL</sequence>
<reference evidence="5" key="2">
    <citation type="submission" date="2023-06" db="EMBL/GenBank/DDBJ databases">
        <authorList>
            <consortium name="Lawrence Berkeley National Laboratory"/>
            <person name="Mondo S.J."/>
            <person name="Hensen N."/>
            <person name="Bonometti L."/>
            <person name="Westerberg I."/>
            <person name="Brannstrom I.O."/>
            <person name="Guillou S."/>
            <person name="Cros-Aarteil S."/>
            <person name="Calhoun S."/>
            <person name="Haridas S."/>
            <person name="Kuo A."/>
            <person name="Pangilinan J."/>
            <person name="Riley R."/>
            <person name="Labutti K."/>
            <person name="Andreopoulos B."/>
            <person name="Lipzen A."/>
            <person name="Chen C."/>
            <person name="Yanf M."/>
            <person name="Daum C."/>
            <person name="Ng V."/>
            <person name="Clum A."/>
            <person name="Steindorff A."/>
            <person name="Ohm R."/>
            <person name="Martin F."/>
            <person name="Silar P."/>
            <person name="Natvig D."/>
            <person name="Lalanne C."/>
            <person name="Gautier V."/>
            <person name="Ament-Velasquez S.L."/>
            <person name="Kruys A."/>
            <person name="Hutchinson M.I."/>
            <person name="Powell A.J."/>
            <person name="Barry K."/>
            <person name="Miller A.N."/>
            <person name="Grigoriev I.V."/>
            <person name="Debuchy R."/>
            <person name="Gladieux P."/>
            <person name="Thoren M.H."/>
            <person name="Johannesson H."/>
        </authorList>
    </citation>
    <scope>NUCLEOTIDE SEQUENCE</scope>
    <source>
        <strain evidence="5">PSN324</strain>
    </source>
</reference>
<dbReference type="EMBL" id="MU865065">
    <property type="protein sequence ID" value="KAK4458531.1"/>
    <property type="molecule type" value="Genomic_DNA"/>
</dbReference>
<dbReference type="InterPro" id="IPR029058">
    <property type="entry name" value="AB_hydrolase_fold"/>
</dbReference>
<evidence type="ECO:0000256" key="1">
    <source>
        <dbReference type="ARBA" id="ARBA00022737"/>
    </source>
</evidence>
<evidence type="ECO:0000259" key="3">
    <source>
        <dbReference type="Pfam" id="PF22939"/>
    </source>
</evidence>
<protein>
    <submittedName>
        <fullName evidence="5">Uncharacterized protein</fullName>
    </submittedName>
</protein>
<dbReference type="Pfam" id="PF24883">
    <property type="entry name" value="NPHP3_N"/>
    <property type="match status" value="1"/>
</dbReference>
<evidence type="ECO:0000313" key="6">
    <source>
        <dbReference type="Proteomes" id="UP001321749"/>
    </source>
</evidence>
<evidence type="ECO:0000259" key="4">
    <source>
        <dbReference type="Pfam" id="PF24883"/>
    </source>
</evidence>
<dbReference type="Gene3D" id="3.40.50.1820">
    <property type="entry name" value="alpha/beta hydrolase"/>
    <property type="match status" value="1"/>
</dbReference>
<reference evidence="5" key="1">
    <citation type="journal article" date="2023" name="Mol. Phylogenet. Evol.">
        <title>Genome-scale phylogeny and comparative genomics of the fungal order Sordariales.</title>
        <authorList>
            <person name="Hensen N."/>
            <person name="Bonometti L."/>
            <person name="Westerberg I."/>
            <person name="Brannstrom I.O."/>
            <person name="Guillou S."/>
            <person name="Cros-Aarteil S."/>
            <person name="Calhoun S."/>
            <person name="Haridas S."/>
            <person name="Kuo A."/>
            <person name="Mondo S."/>
            <person name="Pangilinan J."/>
            <person name="Riley R."/>
            <person name="LaButti K."/>
            <person name="Andreopoulos B."/>
            <person name="Lipzen A."/>
            <person name="Chen C."/>
            <person name="Yan M."/>
            <person name="Daum C."/>
            <person name="Ng V."/>
            <person name="Clum A."/>
            <person name="Steindorff A."/>
            <person name="Ohm R.A."/>
            <person name="Martin F."/>
            <person name="Silar P."/>
            <person name="Natvig D.O."/>
            <person name="Lalanne C."/>
            <person name="Gautier V."/>
            <person name="Ament-Velasquez S.L."/>
            <person name="Kruys A."/>
            <person name="Hutchinson M.I."/>
            <person name="Powell A.J."/>
            <person name="Barry K."/>
            <person name="Miller A.N."/>
            <person name="Grigoriev I.V."/>
            <person name="Debuchy R."/>
            <person name="Gladieux P."/>
            <person name="Hiltunen Thoren M."/>
            <person name="Johannesson H."/>
        </authorList>
    </citation>
    <scope>NUCLEOTIDE SEQUENCE</scope>
    <source>
        <strain evidence="5">PSN324</strain>
    </source>
</reference>
<feature type="domain" description="Nephrocystin 3-like N-terminal" evidence="4">
    <location>
        <begin position="383"/>
        <end position="548"/>
    </location>
</feature>